<feature type="domain" description="NB-ARC" evidence="2">
    <location>
        <begin position="166"/>
        <end position="298"/>
    </location>
</feature>
<dbReference type="GeneID" id="63685139"/>
<dbReference type="PANTHER" id="PTHR47691:SF3">
    <property type="entry name" value="HTH-TYPE TRANSCRIPTIONAL REGULATOR RV0890C-RELATED"/>
    <property type="match status" value="1"/>
</dbReference>
<name>M5G3L1_DACPD</name>
<dbReference type="GO" id="GO:0043531">
    <property type="term" value="F:ADP binding"/>
    <property type="evidence" value="ECO:0007669"/>
    <property type="project" value="InterPro"/>
</dbReference>
<dbReference type="Pfam" id="PF13374">
    <property type="entry name" value="TPR_10"/>
    <property type="match status" value="1"/>
</dbReference>
<accession>M5G3L1</accession>
<dbReference type="AlphaFoldDB" id="M5G3L1"/>
<reference evidence="3 4" key="1">
    <citation type="journal article" date="2012" name="Science">
        <title>The Paleozoic origin of enzymatic lignin decomposition reconstructed from 31 fungal genomes.</title>
        <authorList>
            <person name="Floudas D."/>
            <person name="Binder M."/>
            <person name="Riley R."/>
            <person name="Barry K."/>
            <person name="Blanchette R.A."/>
            <person name="Henrissat B."/>
            <person name="Martinez A.T."/>
            <person name="Otillar R."/>
            <person name="Spatafora J.W."/>
            <person name="Yadav J.S."/>
            <person name="Aerts A."/>
            <person name="Benoit I."/>
            <person name="Boyd A."/>
            <person name="Carlson A."/>
            <person name="Copeland A."/>
            <person name="Coutinho P.M."/>
            <person name="de Vries R.P."/>
            <person name="Ferreira P."/>
            <person name="Findley K."/>
            <person name="Foster B."/>
            <person name="Gaskell J."/>
            <person name="Glotzer D."/>
            <person name="Gorecki P."/>
            <person name="Heitman J."/>
            <person name="Hesse C."/>
            <person name="Hori C."/>
            <person name="Igarashi K."/>
            <person name="Jurgens J.A."/>
            <person name="Kallen N."/>
            <person name="Kersten P."/>
            <person name="Kohler A."/>
            <person name="Kuees U."/>
            <person name="Kumar T.K.A."/>
            <person name="Kuo A."/>
            <person name="LaButti K."/>
            <person name="Larrondo L.F."/>
            <person name="Lindquist E."/>
            <person name="Ling A."/>
            <person name="Lombard V."/>
            <person name="Lucas S."/>
            <person name="Lundell T."/>
            <person name="Martin R."/>
            <person name="McLaughlin D.J."/>
            <person name="Morgenstern I."/>
            <person name="Morin E."/>
            <person name="Murat C."/>
            <person name="Nagy L.G."/>
            <person name="Nolan M."/>
            <person name="Ohm R.A."/>
            <person name="Patyshakuliyeva A."/>
            <person name="Rokas A."/>
            <person name="Ruiz-Duenas F.J."/>
            <person name="Sabat G."/>
            <person name="Salamov A."/>
            <person name="Samejima M."/>
            <person name="Schmutz J."/>
            <person name="Slot J.C."/>
            <person name="St John F."/>
            <person name="Stenlid J."/>
            <person name="Sun H."/>
            <person name="Sun S."/>
            <person name="Syed K."/>
            <person name="Tsang A."/>
            <person name="Wiebenga A."/>
            <person name="Young D."/>
            <person name="Pisabarro A."/>
            <person name="Eastwood D.C."/>
            <person name="Martin F."/>
            <person name="Cullen D."/>
            <person name="Grigoriev I.V."/>
            <person name="Hibbett D.S."/>
        </authorList>
    </citation>
    <scope>NUCLEOTIDE SEQUENCE [LARGE SCALE GENOMIC DNA]</scope>
    <source>
        <strain evidence="3 4">DJM-731 SS1</strain>
    </source>
</reference>
<dbReference type="InterPro" id="IPR027417">
    <property type="entry name" value="P-loop_NTPase"/>
</dbReference>
<dbReference type="InterPro" id="IPR011990">
    <property type="entry name" value="TPR-like_helical_dom_sf"/>
</dbReference>
<evidence type="ECO:0000313" key="3">
    <source>
        <dbReference type="EMBL" id="EJU02810.1"/>
    </source>
</evidence>
<dbReference type="SUPFAM" id="SSF52540">
    <property type="entry name" value="P-loop containing nucleoside triphosphate hydrolases"/>
    <property type="match status" value="1"/>
</dbReference>
<evidence type="ECO:0000259" key="2">
    <source>
        <dbReference type="Pfam" id="PF00931"/>
    </source>
</evidence>
<dbReference type="Gene3D" id="1.25.40.10">
    <property type="entry name" value="Tetratricopeptide repeat domain"/>
    <property type="match status" value="2"/>
</dbReference>
<dbReference type="EMBL" id="JH795861">
    <property type="protein sequence ID" value="EJU02810.1"/>
    <property type="molecule type" value="Genomic_DNA"/>
</dbReference>
<evidence type="ECO:0000313" key="4">
    <source>
        <dbReference type="Proteomes" id="UP000030653"/>
    </source>
</evidence>
<dbReference type="InterPro" id="IPR019734">
    <property type="entry name" value="TPR_rpt"/>
</dbReference>
<dbReference type="SMART" id="SM00028">
    <property type="entry name" value="TPR"/>
    <property type="match status" value="10"/>
</dbReference>
<keyword evidence="1" id="KW-0175">Coiled coil</keyword>
<dbReference type="InterPro" id="IPR002182">
    <property type="entry name" value="NB-ARC"/>
</dbReference>
<evidence type="ECO:0000256" key="1">
    <source>
        <dbReference type="SAM" id="Coils"/>
    </source>
</evidence>
<dbReference type="HOGENOM" id="CLU_006580_0_1_1"/>
<dbReference type="Pfam" id="PF13424">
    <property type="entry name" value="TPR_12"/>
    <property type="match status" value="4"/>
</dbReference>
<feature type="coiled-coil region" evidence="1">
    <location>
        <begin position="622"/>
        <end position="649"/>
    </location>
</feature>
<dbReference type="PANTHER" id="PTHR47691">
    <property type="entry name" value="REGULATOR-RELATED"/>
    <property type="match status" value="1"/>
</dbReference>
<dbReference type="SUPFAM" id="SSF48452">
    <property type="entry name" value="TPR-like"/>
    <property type="match status" value="3"/>
</dbReference>
<protein>
    <submittedName>
        <fullName evidence="3">TPR-like protein</fullName>
    </submittedName>
</protein>
<dbReference type="OMA" id="RMQDRYE"/>
<organism evidence="3 4">
    <name type="scientific">Dacryopinax primogenitus (strain DJM 731)</name>
    <name type="common">Brown rot fungus</name>
    <dbReference type="NCBI Taxonomy" id="1858805"/>
    <lineage>
        <taxon>Eukaryota</taxon>
        <taxon>Fungi</taxon>
        <taxon>Dikarya</taxon>
        <taxon>Basidiomycota</taxon>
        <taxon>Agaricomycotina</taxon>
        <taxon>Dacrymycetes</taxon>
        <taxon>Dacrymycetales</taxon>
        <taxon>Dacrymycetaceae</taxon>
        <taxon>Dacryopinax</taxon>
    </lineage>
</organism>
<dbReference type="OrthoDB" id="431454at2759"/>
<dbReference type="RefSeq" id="XP_040629704.1">
    <property type="nucleotide sequence ID" value="XM_040770077.1"/>
</dbReference>
<proteinExistence type="predicted"/>
<dbReference type="Gene3D" id="3.40.50.300">
    <property type="entry name" value="P-loop containing nucleotide triphosphate hydrolases"/>
    <property type="match status" value="1"/>
</dbReference>
<keyword evidence="4" id="KW-1185">Reference proteome</keyword>
<dbReference type="Proteomes" id="UP000030653">
    <property type="component" value="Unassembled WGS sequence"/>
</dbReference>
<sequence length="1028" mass="114042">MSGSLASFQESWERWTTRATSQLAPIKEKLKDTAAQVAGIAEIIEELRDDHKRLAVKTTWVTQVILDRVPPEGAADERVEAVIKELTKKVSEIDEFLRSRWKRDRWDIWTRMQKIRKHHEGLDALRLRSLEIHTVLLRDVVAGSLAHQGPSLIDIPPTPQAFCGREQVVESIIQLLLQDEACHVPLLGTGGIGKTSVALAAINDEQVKERYGRHIYFLSCDAVDSEEGLVNALAGFFSIPRDSNRRTALLTHLASLSRALLVLDNLETVAQSDRHRLRELFGRFDRVSSLSVVVTMRGTQAPEGLNWSELVPLRKLSLQAARQIWVKISKKTDDKLDELLERLDGLPLAIHLMALQGKDLDPSILLAAYEREAFNLVKAAGTGRSDSLEVSIRLSLDSRLMANHRDGRPLLSVLCLLPDGAHIESLPALMPSMERNVTATALVLLRCGLAYQDSGRIRVLSPIRDFILAQYPPKGTPLNDVAKHVMQLANRAYEYGEESSAEMIELLASEFGNINAVLLYVCQANVPGFALDIYLHATVSLAYFSRMTGYGDPVLLLMRNIAKLRGLTSSRGIATTAKKAIPRFFSRKKHGQGTLRRPGANSMFDNGDKRGLAACMLALGDILRMQDRYEEAAALLREAKAASDAIRNRFGAAQCACILSEILRMQDRYEEAAVLLKEARTAFDAIRNRLGAAQCAHSLGDIFGMQHQYEEAAALFMEARSVYDAIPDRLGAAQCSQSLGEILRMQDRYEEAAALLKEARETFNAIPNRLGAAQCARSLGDILGMQDRYEEAAMLLREARTVFDAIPDRLGAAECARSLADILRMQDRYEEAVVLLREARAVYDAIPSRLGAAQCACSLADILRMQHRYEEAAAVLMEARAAFDAIPDRLGAAQCSQSLGNILRMQHRYEDAAVLLMEARKAFDAIRNRLGAAQCAQSLGDILRTQDRYEEAAALLMEARAAFDAIPDRLSAAECAWSLGEILRMQDRYEEAAALLREARAVYDAIPDRRGAAQCAQSLGEILSMQYQ</sequence>
<gene>
    <name evidence="3" type="ORF">DACRYDRAFT_115779</name>
</gene>
<dbReference type="Pfam" id="PF00931">
    <property type="entry name" value="NB-ARC"/>
    <property type="match status" value="1"/>
</dbReference>